<dbReference type="Pfam" id="PF09346">
    <property type="entry name" value="SMI1_KNR4"/>
    <property type="match status" value="1"/>
</dbReference>
<comment type="caution">
    <text evidence="2">The sequence shown here is derived from an EMBL/GenBank/DDBJ whole genome shotgun (WGS) entry which is preliminary data.</text>
</comment>
<sequence>MTADLVHASWTRIDAWLREHAPRTFATLRPPAGAEEIAAAQEELGVTFPPDLVASLLRHNGALEGPEAFRFSTGDRLLGVSGILGDTGFMRGFDQGLDGEAEGYRLRSYVKFGSYDVTSDGLLVDCRTGRDSFGAIGRFFDETGTSFGQADSLGGYLAELAGKLERGKDGGVVTFNGRLFWEGPIAPRPECSADDPLPAPDEELPELDLSHSPNDLFHASYLDGHEELGALIAILPYEQVVEAARKQLRRLAVESGLNKYPEVKSALDAWECGGAPPRPDQTGPLALRLRAVLVQANTGRDVTLRWAAEKTALGIWGSPYRSVCESAEIRSHFTVDWRADLHADLGDPPLPPIPDERFWGGSAQPRHRLQLVRSSVHPRSGLTRGAVPRERFMWWVSQMKRSVTVTDREAQRARSSGC</sequence>
<accession>A0ABV9VJ46</accession>
<dbReference type="InterPro" id="IPR037883">
    <property type="entry name" value="Knr4/Smi1-like_sf"/>
</dbReference>
<keyword evidence="3" id="KW-1185">Reference proteome</keyword>
<dbReference type="Gene3D" id="3.40.1580.10">
    <property type="entry name" value="SMI1/KNR4-like"/>
    <property type="match status" value="1"/>
</dbReference>
<dbReference type="InterPro" id="IPR018958">
    <property type="entry name" value="Knr4/Smi1-like_dom"/>
</dbReference>
<dbReference type="GeneID" id="31235778"/>
<organism evidence="2 3">
    <name type="scientific">Streptomyces atroolivaceus</name>
    <dbReference type="NCBI Taxonomy" id="66869"/>
    <lineage>
        <taxon>Bacteria</taxon>
        <taxon>Bacillati</taxon>
        <taxon>Actinomycetota</taxon>
        <taxon>Actinomycetes</taxon>
        <taxon>Kitasatosporales</taxon>
        <taxon>Streptomycetaceae</taxon>
        <taxon>Streptomyces</taxon>
    </lineage>
</organism>
<dbReference type="InterPro" id="IPR051873">
    <property type="entry name" value="KNR4/SMI1_regulator"/>
</dbReference>
<dbReference type="PANTHER" id="PTHR47432">
    <property type="entry name" value="CELL WALL ASSEMBLY REGULATOR SMI1"/>
    <property type="match status" value="1"/>
</dbReference>
<feature type="domain" description="Knr4/Smi1-like" evidence="1">
    <location>
        <begin position="31"/>
        <end position="159"/>
    </location>
</feature>
<dbReference type="Proteomes" id="UP001595908">
    <property type="component" value="Unassembled WGS sequence"/>
</dbReference>
<evidence type="ECO:0000259" key="1">
    <source>
        <dbReference type="SMART" id="SM00860"/>
    </source>
</evidence>
<dbReference type="SUPFAM" id="SSF160631">
    <property type="entry name" value="SMI1/KNR4-like"/>
    <property type="match status" value="1"/>
</dbReference>
<evidence type="ECO:0000313" key="3">
    <source>
        <dbReference type="Proteomes" id="UP001595908"/>
    </source>
</evidence>
<reference evidence="3" key="1">
    <citation type="journal article" date="2019" name="Int. J. Syst. Evol. Microbiol.">
        <title>The Global Catalogue of Microorganisms (GCM) 10K type strain sequencing project: providing services to taxonomists for standard genome sequencing and annotation.</title>
        <authorList>
            <consortium name="The Broad Institute Genomics Platform"/>
            <consortium name="The Broad Institute Genome Sequencing Center for Infectious Disease"/>
            <person name="Wu L."/>
            <person name="Ma J."/>
        </authorList>
    </citation>
    <scope>NUCLEOTIDE SEQUENCE [LARGE SCALE GENOMIC DNA]</scope>
    <source>
        <strain evidence="3">ICMP 257</strain>
    </source>
</reference>
<dbReference type="EMBL" id="JBHSJE010000011">
    <property type="protein sequence ID" value="MFC4982471.1"/>
    <property type="molecule type" value="Genomic_DNA"/>
</dbReference>
<dbReference type="SMART" id="SM00860">
    <property type="entry name" value="SMI1_KNR4"/>
    <property type="match status" value="1"/>
</dbReference>
<protein>
    <submittedName>
        <fullName evidence="2">SMI1/KNR4 family protein</fullName>
    </submittedName>
</protein>
<evidence type="ECO:0000313" key="2">
    <source>
        <dbReference type="EMBL" id="MFC4982471.1"/>
    </source>
</evidence>
<name>A0ABV9VJ46_STRAZ</name>
<proteinExistence type="predicted"/>
<dbReference type="RefSeq" id="WP_244300321.1">
    <property type="nucleotide sequence ID" value="NZ_JBHSJE010000011.1"/>
</dbReference>
<dbReference type="PANTHER" id="PTHR47432:SF1">
    <property type="entry name" value="CELL WALL ASSEMBLY REGULATOR SMI1"/>
    <property type="match status" value="1"/>
</dbReference>
<gene>
    <name evidence="2" type="ORF">ACFPL4_29690</name>
</gene>